<dbReference type="Proteomes" id="UP000003692">
    <property type="component" value="Unassembled WGS sequence"/>
</dbReference>
<proteinExistence type="predicted"/>
<comment type="caution">
    <text evidence="1">The sequence shown here is derived from an EMBL/GenBank/DDBJ whole genome shotgun (WGS) entry which is preliminary data.</text>
</comment>
<organism evidence="1 2">
    <name type="scientific">Edwardsiella tarda ATCC 23685</name>
    <dbReference type="NCBI Taxonomy" id="500638"/>
    <lineage>
        <taxon>Bacteria</taxon>
        <taxon>Pseudomonadati</taxon>
        <taxon>Pseudomonadota</taxon>
        <taxon>Gammaproteobacteria</taxon>
        <taxon>Enterobacterales</taxon>
        <taxon>Hafniaceae</taxon>
        <taxon>Edwardsiella</taxon>
    </lineage>
</organism>
<protein>
    <submittedName>
        <fullName evidence="1">Uncharacterized protein</fullName>
    </submittedName>
</protein>
<accession>D4F8Z8</accession>
<dbReference type="HOGENOM" id="CLU_2436121_0_0_6"/>
<dbReference type="AlphaFoldDB" id="D4F8Z8"/>
<evidence type="ECO:0000313" key="2">
    <source>
        <dbReference type="Proteomes" id="UP000003692"/>
    </source>
</evidence>
<dbReference type="EMBL" id="ADGK01000268">
    <property type="protein sequence ID" value="EFE21756.1"/>
    <property type="molecule type" value="Genomic_DNA"/>
</dbReference>
<gene>
    <name evidence="1" type="ORF">EDWATA_03254</name>
</gene>
<reference evidence="1 2" key="1">
    <citation type="submission" date="2010-02" db="EMBL/GenBank/DDBJ databases">
        <authorList>
            <person name="Weinstock G."/>
            <person name="Sodergren E."/>
            <person name="Clifton S."/>
            <person name="Fulton L."/>
            <person name="Fulton B."/>
            <person name="Courtney L."/>
            <person name="Fronick C."/>
            <person name="Harrison M."/>
            <person name="Strong C."/>
            <person name="Farmer C."/>
            <person name="Delahaunty K."/>
            <person name="Markovic C."/>
            <person name="Hall O."/>
            <person name="Minx P."/>
            <person name="Tomlinson C."/>
            <person name="Mitreva M."/>
            <person name="Nelson J."/>
            <person name="Hou S."/>
            <person name="Wollam A."/>
            <person name="Pepin K.H."/>
            <person name="Johnson M."/>
            <person name="Bhonagiri V."/>
            <person name="Zhang X."/>
            <person name="Suruliraj S."/>
            <person name="Warren W."/>
            <person name="Chinwalla A."/>
            <person name="Mardis E.R."/>
            <person name="Wilson R.K."/>
        </authorList>
    </citation>
    <scope>NUCLEOTIDE SEQUENCE [LARGE SCALE GENOMIC DNA]</scope>
    <source>
        <strain evidence="1 2">ATCC 23685</strain>
    </source>
</reference>
<evidence type="ECO:0000313" key="1">
    <source>
        <dbReference type="EMBL" id="EFE21756.1"/>
    </source>
</evidence>
<sequence length="90" mass="9636">MHPGLLYEAAAERAAGEADHMGPRLGAAGICRCLCQGVGDALQAGSARVGQGQRCGRKRHDLIEDHRRQALLLCVEPLLVLCQGALERHL</sequence>
<name>D4F8Z8_EDWTA</name>